<dbReference type="EMBL" id="LR796625">
    <property type="protein sequence ID" value="CAB4155069.1"/>
    <property type="molecule type" value="Genomic_DNA"/>
</dbReference>
<name>A0A6J5N7N2_9CAUD</name>
<dbReference type="Pfam" id="PF19174">
    <property type="entry name" value="DUF5856"/>
    <property type="match status" value="1"/>
</dbReference>
<dbReference type="SUPFAM" id="SSF47240">
    <property type="entry name" value="Ferritin-like"/>
    <property type="match status" value="1"/>
</dbReference>
<gene>
    <name evidence="3" type="ORF">UFOVP1307_56</name>
    <name evidence="1" type="ORF">UFOVP651_67</name>
    <name evidence="2" type="ORF">UFOVP902_146</name>
</gene>
<sequence length="124" mass="14130">MFEKLISTLMASRDQAHIFHWQVTGDGSFAMHSALNAYYDAIPDLADGLVESYQGKHGIVKGYTPAEQFDEFNSGNVTKYFKGLAMFVERAYDKLDAKDTYILNQVDNVKELIYSTIYKLENLK</sequence>
<organism evidence="1">
    <name type="scientific">uncultured Caudovirales phage</name>
    <dbReference type="NCBI Taxonomy" id="2100421"/>
    <lineage>
        <taxon>Viruses</taxon>
        <taxon>Duplodnaviria</taxon>
        <taxon>Heunggongvirae</taxon>
        <taxon>Uroviricota</taxon>
        <taxon>Caudoviricetes</taxon>
        <taxon>Peduoviridae</taxon>
        <taxon>Maltschvirus</taxon>
        <taxon>Maltschvirus maltsch</taxon>
    </lineage>
</organism>
<reference evidence="1" key="1">
    <citation type="submission" date="2020-04" db="EMBL/GenBank/DDBJ databases">
        <authorList>
            <person name="Chiriac C."/>
            <person name="Salcher M."/>
            <person name="Ghai R."/>
            <person name="Kavagutti S V."/>
        </authorList>
    </citation>
    <scope>NUCLEOTIDE SEQUENCE</scope>
</reference>
<evidence type="ECO:0000313" key="1">
    <source>
        <dbReference type="EMBL" id="CAB4155069.1"/>
    </source>
</evidence>
<dbReference type="EMBL" id="LR797270">
    <property type="protein sequence ID" value="CAB4198205.1"/>
    <property type="molecule type" value="Genomic_DNA"/>
</dbReference>
<dbReference type="InterPro" id="IPR009078">
    <property type="entry name" value="Ferritin-like_SF"/>
</dbReference>
<dbReference type="InterPro" id="IPR043876">
    <property type="entry name" value="DUF5856"/>
</dbReference>
<protein>
    <submittedName>
        <fullName evidence="1">Uncharacterized protein</fullName>
    </submittedName>
</protein>
<proteinExistence type="predicted"/>
<dbReference type="Gene3D" id="1.20.1260.10">
    <property type="match status" value="1"/>
</dbReference>
<evidence type="ECO:0000313" key="2">
    <source>
        <dbReference type="EMBL" id="CAB4170931.1"/>
    </source>
</evidence>
<dbReference type="InterPro" id="IPR012347">
    <property type="entry name" value="Ferritin-like"/>
</dbReference>
<evidence type="ECO:0000313" key="3">
    <source>
        <dbReference type="EMBL" id="CAB4198205.1"/>
    </source>
</evidence>
<accession>A0A6J5N7N2</accession>
<dbReference type="EMBL" id="LR796859">
    <property type="protein sequence ID" value="CAB4170931.1"/>
    <property type="molecule type" value="Genomic_DNA"/>
</dbReference>